<reference evidence="1 2" key="1">
    <citation type="submission" date="2013-11" db="EMBL/GenBank/DDBJ databases">
        <title>The Genome Sequence of Phytophthora parasitica P1976.</title>
        <authorList>
            <consortium name="The Broad Institute Genomics Platform"/>
            <person name="Russ C."/>
            <person name="Tyler B."/>
            <person name="Panabieres F."/>
            <person name="Shan W."/>
            <person name="Tripathy S."/>
            <person name="Grunwald N."/>
            <person name="Machado M."/>
            <person name="Johnson C.S."/>
            <person name="Walker B."/>
            <person name="Young S."/>
            <person name="Zeng Q."/>
            <person name="Gargeya S."/>
            <person name="Fitzgerald M."/>
            <person name="Haas B."/>
            <person name="Abouelleil A."/>
            <person name="Allen A.W."/>
            <person name="Alvarado L."/>
            <person name="Arachchi H.M."/>
            <person name="Berlin A.M."/>
            <person name="Chapman S.B."/>
            <person name="Gainer-Dewar J."/>
            <person name="Goldberg J."/>
            <person name="Griggs A."/>
            <person name="Gujja S."/>
            <person name="Hansen M."/>
            <person name="Howarth C."/>
            <person name="Imamovic A."/>
            <person name="Ireland A."/>
            <person name="Larimer J."/>
            <person name="McCowan C."/>
            <person name="Murphy C."/>
            <person name="Pearson M."/>
            <person name="Poon T.W."/>
            <person name="Priest M."/>
            <person name="Roberts A."/>
            <person name="Saif S."/>
            <person name="Shea T."/>
            <person name="Sisk P."/>
            <person name="Sykes S."/>
            <person name="Wortman J."/>
            <person name="Nusbaum C."/>
            <person name="Birren B."/>
        </authorList>
    </citation>
    <scope>NUCLEOTIDE SEQUENCE [LARGE SCALE GENOMIC DNA]</scope>
    <source>
        <strain evidence="1 2">P1976</strain>
    </source>
</reference>
<evidence type="ECO:0000313" key="1">
    <source>
        <dbReference type="EMBL" id="ETO75613.1"/>
    </source>
</evidence>
<gene>
    <name evidence="1" type="ORF">F444_08832</name>
</gene>
<name>A0A081A9Q2_PHYNI</name>
<comment type="caution">
    <text evidence="1">The sequence shown here is derived from an EMBL/GenBank/DDBJ whole genome shotgun (WGS) entry which is preliminary data.</text>
</comment>
<dbReference type="Proteomes" id="UP000028582">
    <property type="component" value="Unassembled WGS sequence"/>
</dbReference>
<organism evidence="1 2">
    <name type="scientific">Phytophthora nicotianae P1976</name>
    <dbReference type="NCBI Taxonomy" id="1317066"/>
    <lineage>
        <taxon>Eukaryota</taxon>
        <taxon>Sar</taxon>
        <taxon>Stramenopiles</taxon>
        <taxon>Oomycota</taxon>
        <taxon>Peronosporomycetes</taxon>
        <taxon>Peronosporales</taxon>
        <taxon>Peronosporaceae</taxon>
        <taxon>Phytophthora</taxon>
    </lineage>
</organism>
<evidence type="ECO:0000313" key="2">
    <source>
        <dbReference type="Proteomes" id="UP000028582"/>
    </source>
</evidence>
<dbReference type="EMBL" id="ANJA01001643">
    <property type="protein sequence ID" value="ETO75613.1"/>
    <property type="molecule type" value="Genomic_DNA"/>
</dbReference>
<proteinExistence type="predicted"/>
<dbReference type="AlphaFoldDB" id="A0A081A9Q2"/>
<sequence>MTTRGTSDVPEEQALATLFSCPRKLGLDFKFMNIIRECSPICNGQ</sequence>
<accession>A0A081A9Q2</accession>
<protein>
    <submittedName>
        <fullName evidence="1">Uncharacterized protein</fullName>
    </submittedName>
</protein>